<dbReference type="SUPFAM" id="SSF48371">
    <property type="entry name" value="ARM repeat"/>
    <property type="match status" value="1"/>
</dbReference>
<dbReference type="InterPro" id="IPR024372">
    <property type="entry name" value="Ecm29_N"/>
</dbReference>
<proteinExistence type="predicted"/>
<dbReference type="GO" id="GO:0005737">
    <property type="term" value="C:cytoplasm"/>
    <property type="evidence" value="ECO:0007669"/>
    <property type="project" value="TreeGrafter"/>
</dbReference>
<evidence type="ECO:0000313" key="5">
    <source>
        <dbReference type="Proteomes" id="UP001190700"/>
    </source>
</evidence>
<keyword evidence="5" id="KW-1185">Reference proteome</keyword>
<evidence type="ECO:0000259" key="3">
    <source>
        <dbReference type="Pfam" id="PF13001"/>
    </source>
</evidence>
<comment type="caution">
    <text evidence="4">The sequence shown here is derived from an EMBL/GenBank/DDBJ whole genome shotgun (WGS) entry which is preliminary data.</text>
</comment>
<sequence length="501" mass="54033">MTTPVAPAAALPSEADEIASLDRVLTRLALTEEDKLEKVLSKLLTRVIGALSSPHPGTKKKVLEILSHINKRVKDQSHILLPLTDLLNQYLDHESVSLIKNFAIVYTEMAFERSTPESRFEACGRLLDNLSARTIQHQDITLRLFVWGLESLSSGTRPLESEEAFAAKFTFLSKEADRKVFLDFASDCLMYQHITAPAAATAVALSAEAAAAGVPPSTAPASATPAPPGVAPPPPGLSRQRAARVIGKRVLSGETLAKWKLGLVNFIAYAGIPGRSTVVQFMVAAADSSDKVARRGEELYKKRVSNELELEDPALIKTLFALFLGNNGSSVPAEAQTAPPSLPLKVRMMGLFCKSILAANSFPMTLQAIFDCLYGKTTNMSLKNAGMGFAVWVFKHSSDAQLKPMGPIILQGLLKLLDETAAAAADGDQNMRALRSFTYQAIGQLATRMPSLFSGSTEVAERFFSALTTEPQGGQLPRVWLRAAATVAPRRRHCSSAPPPL</sequence>
<name>A0AAE0FMU7_9CHLO</name>
<dbReference type="Proteomes" id="UP001190700">
    <property type="component" value="Unassembled WGS sequence"/>
</dbReference>
<protein>
    <recommendedName>
        <fullName evidence="3">Proteasome component Ecm29 N-terminal domain-containing protein</fullName>
    </recommendedName>
</protein>
<reference evidence="4 5" key="1">
    <citation type="journal article" date="2015" name="Genome Biol. Evol.">
        <title>Comparative Genomics of a Bacterivorous Green Alga Reveals Evolutionary Causalities and Consequences of Phago-Mixotrophic Mode of Nutrition.</title>
        <authorList>
            <person name="Burns J.A."/>
            <person name="Paasch A."/>
            <person name="Narechania A."/>
            <person name="Kim E."/>
        </authorList>
    </citation>
    <scope>NUCLEOTIDE SEQUENCE [LARGE SCALE GENOMIC DNA]</scope>
    <source>
        <strain evidence="4 5">PLY_AMNH</strain>
    </source>
</reference>
<gene>
    <name evidence="4" type="ORF">CYMTET_28775</name>
</gene>
<accession>A0AAE0FMU7</accession>
<evidence type="ECO:0000256" key="2">
    <source>
        <dbReference type="SAM" id="MobiDB-lite"/>
    </source>
</evidence>
<feature type="compositionally biased region" description="Pro residues" evidence="2">
    <location>
        <begin position="225"/>
        <end position="236"/>
    </location>
</feature>
<dbReference type="GO" id="GO:0036503">
    <property type="term" value="P:ERAD pathway"/>
    <property type="evidence" value="ECO:0007669"/>
    <property type="project" value="TreeGrafter"/>
</dbReference>
<dbReference type="Pfam" id="PF13001">
    <property type="entry name" value="ECM29_N"/>
    <property type="match status" value="1"/>
</dbReference>
<keyword evidence="1" id="KW-0677">Repeat</keyword>
<feature type="region of interest" description="Disordered" evidence="2">
    <location>
        <begin position="214"/>
        <end position="238"/>
    </location>
</feature>
<dbReference type="AlphaFoldDB" id="A0AAE0FMU7"/>
<organism evidence="4 5">
    <name type="scientific">Cymbomonas tetramitiformis</name>
    <dbReference type="NCBI Taxonomy" id="36881"/>
    <lineage>
        <taxon>Eukaryota</taxon>
        <taxon>Viridiplantae</taxon>
        <taxon>Chlorophyta</taxon>
        <taxon>Pyramimonadophyceae</taxon>
        <taxon>Pyramimonadales</taxon>
        <taxon>Pyramimonadaceae</taxon>
        <taxon>Cymbomonas</taxon>
    </lineage>
</organism>
<dbReference type="PANTHER" id="PTHR23346">
    <property type="entry name" value="TRANSLATIONAL ACTIVATOR GCN1-RELATED"/>
    <property type="match status" value="1"/>
</dbReference>
<dbReference type="EMBL" id="LGRX02016256">
    <property type="protein sequence ID" value="KAK3262365.1"/>
    <property type="molecule type" value="Genomic_DNA"/>
</dbReference>
<dbReference type="InterPro" id="IPR016024">
    <property type="entry name" value="ARM-type_fold"/>
</dbReference>
<dbReference type="GO" id="GO:0060090">
    <property type="term" value="F:molecular adaptor activity"/>
    <property type="evidence" value="ECO:0007669"/>
    <property type="project" value="InterPro"/>
</dbReference>
<feature type="domain" description="Proteasome component Ecm29 N-terminal" evidence="3">
    <location>
        <begin position="21"/>
        <end position="472"/>
    </location>
</feature>
<dbReference type="GO" id="GO:0005634">
    <property type="term" value="C:nucleus"/>
    <property type="evidence" value="ECO:0007669"/>
    <property type="project" value="TreeGrafter"/>
</dbReference>
<dbReference type="PANTHER" id="PTHR23346:SF19">
    <property type="entry name" value="PROTEASOME ADAPTER AND SCAFFOLD PROTEIN ECM29"/>
    <property type="match status" value="1"/>
</dbReference>
<feature type="compositionally biased region" description="Low complexity" evidence="2">
    <location>
        <begin position="214"/>
        <end position="224"/>
    </location>
</feature>
<evidence type="ECO:0000256" key="1">
    <source>
        <dbReference type="ARBA" id="ARBA00022737"/>
    </source>
</evidence>
<evidence type="ECO:0000313" key="4">
    <source>
        <dbReference type="EMBL" id="KAK3262365.1"/>
    </source>
</evidence>
<dbReference type="GO" id="GO:0043248">
    <property type="term" value="P:proteasome assembly"/>
    <property type="evidence" value="ECO:0007669"/>
    <property type="project" value="InterPro"/>
</dbReference>